<keyword evidence="3" id="KW-0238">DNA-binding</keyword>
<keyword evidence="4" id="KW-0804">Transcription</keyword>
<protein>
    <submittedName>
        <fullName evidence="6">GntR family transcriptional regulator</fullName>
    </submittedName>
</protein>
<dbReference type="InterPro" id="IPR050950">
    <property type="entry name" value="HTH-type_LysR_regulators"/>
</dbReference>
<feature type="domain" description="HTH lysR-type" evidence="5">
    <location>
        <begin position="7"/>
        <end position="64"/>
    </location>
</feature>
<evidence type="ECO:0000256" key="2">
    <source>
        <dbReference type="ARBA" id="ARBA00023015"/>
    </source>
</evidence>
<gene>
    <name evidence="6" type="ORF">CBM2589_U10044</name>
</gene>
<dbReference type="InterPro" id="IPR036388">
    <property type="entry name" value="WH-like_DNA-bd_sf"/>
</dbReference>
<sequence length="299" mass="33194">MSNIPRFDLADLRLFVAVAEGNSLTRGAERAFLSVAAASLRIKSLEEGLGAQLLYRNKRGVSPTRAGEVFLEHARRVLDEVEQLQSSIQPFSQGARGHVRLFANATAICEFLPAVLARFFETRSAITVDLQERLSAEIVRAVLEGIADIGVISARVAADGLETLPYKKDRMVLAVPVGHPLAEVQFIHFADTLDHEFIGLASHSATYSYLQQEVMQLGRSMHQRIQVGSYDAMCRMVEAGVGIGVLPEMAARRHAKSTQIRIVQLLDDWATRELRICVRKQSELPVFARELIEFILQSD</sequence>
<evidence type="ECO:0000256" key="3">
    <source>
        <dbReference type="ARBA" id="ARBA00023125"/>
    </source>
</evidence>
<dbReference type="GO" id="GO:0003677">
    <property type="term" value="F:DNA binding"/>
    <property type="evidence" value="ECO:0007669"/>
    <property type="project" value="UniProtKB-KW"/>
</dbReference>
<evidence type="ECO:0000259" key="5">
    <source>
        <dbReference type="PROSITE" id="PS50931"/>
    </source>
</evidence>
<dbReference type="Pfam" id="PF03466">
    <property type="entry name" value="LysR_substrate"/>
    <property type="match status" value="1"/>
</dbReference>
<evidence type="ECO:0000313" key="6">
    <source>
        <dbReference type="EMBL" id="SOY77527.1"/>
    </source>
</evidence>
<dbReference type="Gene3D" id="3.40.190.290">
    <property type="match status" value="1"/>
</dbReference>
<accession>A0A375CQK1</accession>
<dbReference type="PANTHER" id="PTHR30419">
    <property type="entry name" value="HTH-TYPE TRANSCRIPTIONAL REGULATOR YBHD"/>
    <property type="match status" value="1"/>
</dbReference>
<dbReference type="CDD" id="cd08421">
    <property type="entry name" value="PBP2_LTTR_like_1"/>
    <property type="match status" value="1"/>
</dbReference>
<dbReference type="InterPro" id="IPR005119">
    <property type="entry name" value="LysR_subst-bd"/>
</dbReference>
<keyword evidence="2" id="KW-0805">Transcription regulation</keyword>
<evidence type="ECO:0000313" key="7">
    <source>
        <dbReference type="Proteomes" id="UP000256297"/>
    </source>
</evidence>
<dbReference type="PANTHER" id="PTHR30419:SF2">
    <property type="entry name" value="LYSR FAMILY TRANSCRIPTIONAL REGULATOR"/>
    <property type="match status" value="1"/>
</dbReference>
<reference evidence="7" key="1">
    <citation type="submission" date="2018-01" db="EMBL/GenBank/DDBJ databases">
        <authorList>
            <person name="Gaut B.S."/>
            <person name="Morton B.R."/>
            <person name="Clegg M.T."/>
            <person name="Duvall M.R."/>
        </authorList>
    </citation>
    <scope>NUCLEOTIDE SEQUENCE [LARGE SCALE GENOMIC DNA]</scope>
</reference>
<comment type="caution">
    <text evidence="6">The sequence shown here is derived from an EMBL/GenBank/DDBJ whole genome shotgun (WGS) entry which is preliminary data.</text>
</comment>
<dbReference type="GO" id="GO:0003700">
    <property type="term" value="F:DNA-binding transcription factor activity"/>
    <property type="evidence" value="ECO:0007669"/>
    <property type="project" value="InterPro"/>
</dbReference>
<dbReference type="FunFam" id="1.10.10.10:FF:000001">
    <property type="entry name" value="LysR family transcriptional regulator"/>
    <property type="match status" value="1"/>
</dbReference>
<organism evidence="6 7">
    <name type="scientific">Cupriavidus taiwanensis</name>
    <dbReference type="NCBI Taxonomy" id="164546"/>
    <lineage>
        <taxon>Bacteria</taxon>
        <taxon>Pseudomonadati</taxon>
        <taxon>Pseudomonadota</taxon>
        <taxon>Betaproteobacteria</taxon>
        <taxon>Burkholderiales</taxon>
        <taxon>Burkholderiaceae</taxon>
        <taxon>Cupriavidus</taxon>
    </lineage>
</organism>
<dbReference type="GO" id="GO:0005829">
    <property type="term" value="C:cytosol"/>
    <property type="evidence" value="ECO:0007669"/>
    <property type="project" value="TreeGrafter"/>
</dbReference>
<dbReference type="PROSITE" id="PS50931">
    <property type="entry name" value="HTH_LYSR"/>
    <property type="match status" value="1"/>
</dbReference>
<comment type="similarity">
    <text evidence="1">Belongs to the LysR transcriptional regulatory family.</text>
</comment>
<dbReference type="Gene3D" id="1.10.10.10">
    <property type="entry name" value="Winged helix-like DNA-binding domain superfamily/Winged helix DNA-binding domain"/>
    <property type="match status" value="1"/>
</dbReference>
<dbReference type="InterPro" id="IPR036390">
    <property type="entry name" value="WH_DNA-bd_sf"/>
</dbReference>
<dbReference type="AlphaFoldDB" id="A0A375CQK1"/>
<dbReference type="InterPro" id="IPR000847">
    <property type="entry name" value="LysR_HTH_N"/>
</dbReference>
<name>A0A375CQK1_9BURK</name>
<dbReference type="SUPFAM" id="SSF46785">
    <property type="entry name" value="Winged helix' DNA-binding domain"/>
    <property type="match status" value="1"/>
</dbReference>
<dbReference type="SUPFAM" id="SSF53850">
    <property type="entry name" value="Periplasmic binding protein-like II"/>
    <property type="match status" value="1"/>
</dbReference>
<evidence type="ECO:0000256" key="4">
    <source>
        <dbReference type="ARBA" id="ARBA00023163"/>
    </source>
</evidence>
<dbReference type="RefSeq" id="WP_116342793.1">
    <property type="nucleotide sequence ID" value="NZ_OFSP01000078.1"/>
</dbReference>
<dbReference type="Pfam" id="PF00126">
    <property type="entry name" value="HTH_1"/>
    <property type="match status" value="1"/>
</dbReference>
<evidence type="ECO:0000256" key="1">
    <source>
        <dbReference type="ARBA" id="ARBA00009437"/>
    </source>
</evidence>
<dbReference type="EMBL" id="OFSP01000078">
    <property type="protein sequence ID" value="SOY77527.1"/>
    <property type="molecule type" value="Genomic_DNA"/>
</dbReference>
<dbReference type="Proteomes" id="UP000256297">
    <property type="component" value="Unassembled WGS sequence"/>
</dbReference>
<proteinExistence type="inferred from homology"/>